<evidence type="ECO:0000256" key="2">
    <source>
        <dbReference type="ARBA" id="ARBA00004496"/>
    </source>
</evidence>
<keyword evidence="5" id="KW-0966">Cell projection</keyword>
<feature type="domain" description="HYDIN/VesB/CFA65-like Ig-like" evidence="8">
    <location>
        <begin position="61"/>
        <end position="153"/>
    </location>
</feature>
<evidence type="ECO:0000256" key="4">
    <source>
        <dbReference type="ARBA" id="ARBA00023069"/>
    </source>
</evidence>
<dbReference type="GO" id="GO:0005929">
    <property type="term" value="C:cilium"/>
    <property type="evidence" value="ECO:0007669"/>
    <property type="project" value="UniProtKB-SubCell"/>
</dbReference>
<reference evidence="9" key="1">
    <citation type="submission" date="2018-05" db="EMBL/GenBank/DDBJ databases">
        <authorList>
            <person name="Lanie J.A."/>
            <person name="Ng W.-L."/>
            <person name="Kazmierczak K.M."/>
            <person name="Andrzejewski T.M."/>
            <person name="Davidsen T.M."/>
            <person name="Wayne K.J."/>
            <person name="Tettelin H."/>
            <person name="Glass J.I."/>
            <person name="Rusch D."/>
            <person name="Podicherti R."/>
            <person name="Tsui H.-C.T."/>
            <person name="Winkler M.E."/>
        </authorList>
    </citation>
    <scope>NUCLEOTIDE SEQUENCE</scope>
</reference>
<organism evidence="9">
    <name type="scientific">marine metagenome</name>
    <dbReference type="NCBI Taxonomy" id="408172"/>
    <lineage>
        <taxon>unclassified sequences</taxon>
        <taxon>metagenomes</taxon>
        <taxon>ecological metagenomes</taxon>
    </lineage>
</organism>
<dbReference type="GO" id="GO:0005737">
    <property type="term" value="C:cytoplasm"/>
    <property type="evidence" value="ECO:0007669"/>
    <property type="project" value="UniProtKB-SubCell"/>
</dbReference>
<dbReference type="Pfam" id="PF22544">
    <property type="entry name" value="HYDIN_VesB_CFA65-like_Ig"/>
    <property type="match status" value="1"/>
</dbReference>
<dbReference type="InterPro" id="IPR045670">
    <property type="entry name" value="DUF5916"/>
</dbReference>
<keyword evidence="3" id="KW-0963">Cytoplasm</keyword>
<keyword evidence="4" id="KW-0969">Cilium</keyword>
<dbReference type="Gene3D" id="2.60.40.10">
    <property type="entry name" value="Immunoglobulins"/>
    <property type="match status" value="1"/>
</dbReference>
<feature type="domain" description="Carbohydrate-binding" evidence="6">
    <location>
        <begin position="215"/>
        <end position="369"/>
    </location>
</feature>
<dbReference type="CDD" id="cd09618">
    <property type="entry name" value="CBM9_like_2"/>
    <property type="match status" value="1"/>
</dbReference>
<evidence type="ECO:0000259" key="7">
    <source>
        <dbReference type="Pfam" id="PF19313"/>
    </source>
</evidence>
<sequence>MSEVQDNGLMDSGQGMTFFRALLNRSAVAALIGLLMVLGVSQVQANEMIESVQGTSQLEGLDQRVIDFGGVKVGSSATATLTITNSGTAPLTWTGLDTGASVVSSSAVSGTVAAGASMTITLTFTPTVATTYRGVLTVTGNQTSGTNTLTWTGTGTTPEPAATRIIGLSGTTNFVTTTGDGIYGPPPPVAPAVVSRDNQGRVTVRAVRLEEALRVDGQLDESIYANVATVSNFLQQEPREGDPSTEKTEFWVFFDDDTFYLSVRVWDSDMANVVTREMRRGHSGVSQDDSITLTLDTFYDRRNGYYFQTNSRGTIYDALIADERSENMDWDTVFGTKSARFDWGWSMELAIPFKSLRYPGSGEQIWGINVRRTMPRQNELAYLSPPPASYGRVGIWKFSSSATLVGVEAPRRSINLEFKPYGIADLKSDTTVSPAIDNEFTRTGGFDLKYGLTRGLVADFTYKTDFAQVEVDDAMINLTRFGMYFPEKRQFFLEGQDLFSFGGAGPRFSGTPPGDTPVLFFSRRIGLSDGTPVPIIGGGRVSGRAGPYSIGLLNIHTEESPTRGVGKTAFSVVRLKRNIFQRSSIGVIGTHRSLNKQGTGSNEVYGVDGRLALLSNFFVDAYYARSDTVGRTGNNASYRLRIENNGDRYGFHVEHLLVGKDFNPEVGFLRRDDFRRNLGQLRFSPRPEMGSAVRKYTYEVNFDQFASDSTGLIESQEIKGRFRTEFQSADRIDLDYVNQYEFLTKPFKITDGVVIPVGGYYFENIRGSILFARHRRFNGTLKIQAGDFFGGKRTEVSYKGRAQLTTGFVIEPSVAVNWIDLPQGKFSTEIGQMRFIYSMTPRMFVEALTQYTSRDKSVSSNVRYRWEYQPGSDIYIVYSEGRDSRMRGFSGLLNRGVAIKFTRLLRF</sequence>
<feature type="domain" description="DUF5916" evidence="7">
    <location>
        <begin position="415"/>
        <end position="733"/>
    </location>
</feature>
<protein>
    <submittedName>
        <fullName evidence="9">Uncharacterized protein</fullName>
    </submittedName>
</protein>
<dbReference type="Pfam" id="PF19313">
    <property type="entry name" value="DUF5916"/>
    <property type="match status" value="1"/>
</dbReference>
<evidence type="ECO:0000259" key="6">
    <source>
        <dbReference type="Pfam" id="PF06452"/>
    </source>
</evidence>
<dbReference type="Gene3D" id="2.60.40.1190">
    <property type="match status" value="1"/>
</dbReference>
<dbReference type="EMBL" id="UINC01017470">
    <property type="protein sequence ID" value="SVA72474.1"/>
    <property type="molecule type" value="Genomic_DNA"/>
</dbReference>
<dbReference type="InterPro" id="IPR013783">
    <property type="entry name" value="Ig-like_fold"/>
</dbReference>
<evidence type="ECO:0000313" key="9">
    <source>
        <dbReference type="EMBL" id="SVA72474.1"/>
    </source>
</evidence>
<dbReference type="SUPFAM" id="SSF49344">
    <property type="entry name" value="CBD9-like"/>
    <property type="match status" value="1"/>
</dbReference>
<dbReference type="InterPro" id="IPR053879">
    <property type="entry name" value="HYDIN_VesB_CFA65-like_Ig"/>
</dbReference>
<dbReference type="InterPro" id="IPR010502">
    <property type="entry name" value="Carb-bd_dom_fam9"/>
</dbReference>
<dbReference type="Pfam" id="PF06452">
    <property type="entry name" value="CBM9_1"/>
    <property type="match status" value="1"/>
</dbReference>
<accession>A0A381Y623</accession>
<name>A0A381Y623_9ZZZZ</name>
<dbReference type="GO" id="GO:0004553">
    <property type="term" value="F:hydrolase activity, hydrolyzing O-glycosyl compounds"/>
    <property type="evidence" value="ECO:0007669"/>
    <property type="project" value="InterPro"/>
</dbReference>
<comment type="subcellular location">
    <subcellularLocation>
        <location evidence="1">Cell projection</location>
        <location evidence="1">Cilium</location>
    </subcellularLocation>
    <subcellularLocation>
        <location evidence="2">Cytoplasm</location>
    </subcellularLocation>
</comment>
<proteinExistence type="predicted"/>
<dbReference type="GO" id="GO:0016052">
    <property type="term" value="P:carbohydrate catabolic process"/>
    <property type="evidence" value="ECO:0007669"/>
    <property type="project" value="InterPro"/>
</dbReference>
<evidence type="ECO:0000256" key="5">
    <source>
        <dbReference type="ARBA" id="ARBA00023273"/>
    </source>
</evidence>
<evidence type="ECO:0000259" key="8">
    <source>
        <dbReference type="Pfam" id="PF22544"/>
    </source>
</evidence>
<evidence type="ECO:0000256" key="1">
    <source>
        <dbReference type="ARBA" id="ARBA00004138"/>
    </source>
</evidence>
<evidence type="ECO:0000256" key="3">
    <source>
        <dbReference type="ARBA" id="ARBA00022490"/>
    </source>
</evidence>
<gene>
    <name evidence="9" type="ORF">METZ01_LOCUS125328</name>
</gene>
<dbReference type="NCBIfam" id="NF012200">
    <property type="entry name" value="choice_anch_D"/>
    <property type="match status" value="1"/>
</dbReference>
<dbReference type="GO" id="GO:0030246">
    <property type="term" value="F:carbohydrate binding"/>
    <property type="evidence" value="ECO:0007669"/>
    <property type="project" value="InterPro"/>
</dbReference>
<dbReference type="AlphaFoldDB" id="A0A381Y623"/>